<organism evidence="2">
    <name type="scientific">uncultured Pseudonocardia sp</name>
    <dbReference type="NCBI Taxonomy" id="211455"/>
    <lineage>
        <taxon>Bacteria</taxon>
        <taxon>Bacillati</taxon>
        <taxon>Actinomycetota</taxon>
        <taxon>Actinomycetes</taxon>
        <taxon>Pseudonocardiales</taxon>
        <taxon>Pseudonocardiaceae</taxon>
        <taxon>Pseudonocardia</taxon>
        <taxon>environmental samples</taxon>
    </lineage>
</organism>
<dbReference type="EC" id="6.2.1.3" evidence="2"/>
<name>A0A6J4Q618_9PSEU</name>
<feature type="compositionally biased region" description="Gly residues" evidence="1">
    <location>
        <begin position="304"/>
        <end position="315"/>
    </location>
</feature>
<evidence type="ECO:0000313" key="2">
    <source>
        <dbReference type="EMBL" id="CAA9431584.1"/>
    </source>
</evidence>
<feature type="compositionally biased region" description="Basic residues" evidence="1">
    <location>
        <begin position="172"/>
        <end position="186"/>
    </location>
</feature>
<feature type="compositionally biased region" description="Pro residues" evidence="1">
    <location>
        <begin position="121"/>
        <end position="133"/>
    </location>
</feature>
<proteinExistence type="predicted"/>
<feature type="compositionally biased region" description="Basic residues" evidence="1">
    <location>
        <begin position="278"/>
        <end position="287"/>
    </location>
</feature>
<feature type="region of interest" description="Disordered" evidence="1">
    <location>
        <begin position="1"/>
        <end position="484"/>
    </location>
</feature>
<dbReference type="EMBL" id="CADCUS010000483">
    <property type="protein sequence ID" value="CAA9431584.1"/>
    <property type="molecule type" value="Genomic_DNA"/>
</dbReference>
<keyword evidence="2" id="KW-0436">Ligase</keyword>
<feature type="compositionally biased region" description="Low complexity" evidence="1">
    <location>
        <begin position="451"/>
        <end position="460"/>
    </location>
</feature>
<feature type="compositionally biased region" description="Basic residues" evidence="1">
    <location>
        <begin position="365"/>
        <end position="375"/>
    </location>
</feature>
<feature type="compositionally biased region" description="Basic residues" evidence="1">
    <location>
        <begin position="211"/>
        <end position="220"/>
    </location>
</feature>
<feature type="compositionally biased region" description="Basic and acidic residues" evidence="1">
    <location>
        <begin position="143"/>
        <end position="156"/>
    </location>
</feature>
<protein>
    <submittedName>
        <fullName evidence="2">Long-chain-fatty-acid--CoA ligase</fullName>
        <ecNumber evidence="2">6.2.1.3</ecNumber>
    </submittedName>
</protein>
<feature type="non-terminal residue" evidence="2">
    <location>
        <position position="1"/>
    </location>
</feature>
<dbReference type="AlphaFoldDB" id="A0A6J4Q618"/>
<reference evidence="2" key="1">
    <citation type="submission" date="2020-02" db="EMBL/GenBank/DDBJ databases">
        <authorList>
            <person name="Meier V. D."/>
        </authorList>
    </citation>
    <scope>NUCLEOTIDE SEQUENCE</scope>
    <source>
        <strain evidence="2">AVDCRST_MAG66</strain>
    </source>
</reference>
<sequence length="484" mass="51125">ARRLPRRHRLRPAGRAGSGRGGAARAGRAGDPGRAGRGEQPGRARVRRARGRAGVVRHDRAAQRGRVLRRRARGVEAGSGAAAGVGEAAGPRARGAGGAGRPAGRRRAGGGGPAVATPHLDPGPDPVGRPAPAGPAAQLEGADVGRQHRPTEDHRRGAAGVDVGGGAAGRAAAHRRSGRRVRRHRPAPPQRPVHVLVDRAAARLPAARAGPLRRRPRPRGGRAPPRPLALRRADPDGPDPAAPAGGAGGRRPVEPAHGAARRGAVPAGRQARVDRLARPRAGRRALRGYRVDRRLHDRRRGVAGAAGIGGPPGGGRDPHRRRRRPPAARRRGRRGVDAAPAGRPPVPLPRRGNPRGGRLGDPRRPGPRGRRRLPPPRRPPVGPDPRRGRQRLPGRGGGGPRRAPQRAVVLRDRPARRRPGPARARPRRARRPGARRGARRPRRRPAHPVQGAAHLGAGRRPAARRHRQGPPLGPARRPARPPVL</sequence>
<evidence type="ECO:0000256" key="1">
    <source>
        <dbReference type="SAM" id="MobiDB-lite"/>
    </source>
</evidence>
<feature type="compositionally biased region" description="Low complexity" evidence="1">
    <location>
        <begin position="256"/>
        <end position="270"/>
    </location>
</feature>
<feature type="compositionally biased region" description="Basic residues" evidence="1">
    <location>
        <begin position="1"/>
        <end position="12"/>
    </location>
</feature>
<accession>A0A6J4Q618</accession>
<dbReference type="GO" id="GO:0004467">
    <property type="term" value="F:long-chain fatty acid-CoA ligase activity"/>
    <property type="evidence" value="ECO:0007669"/>
    <property type="project" value="UniProtKB-EC"/>
</dbReference>
<gene>
    <name evidence="2" type="ORF">AVDCRST_MAG66-3361</name>
</gene>
<feature type="compositionally biased region" description="Low complexity" evidence="1">
    <location>
        <begin position="75"/>
        <end position="94"/>
    </location>
</feature>
<feature type="compositionally biased region" description="Basic residues" evidence="1">
    <location>
        <begin position="318"/>
        <end position="333"/>
    </location>
</feature>
<feature type="non-terminal residue" evidence="2">
    <location>
        <position position="484"/>
    </location>
</feature>
<feature type="compositionally biased region" description="Basic residues" evidence="1">
    <location>
        <begin position="414"/>
        <end position="446"/>
    </location>
</feature>